<dbReference type="Proteomes" id="UP000250235">
    <property type="component" value="Unassembled WGS sequence"/>
</dbReference>
<feature type="compositionally biased region" description="Basic residues" evidence="1">
    <location>
        <begin position="91"/>
        <end position="101"/>
    </location>
</feature>
<evidence type="ECO:0000256" key="1">
    <source>
        <dbReference type="SAM" id="MobiDB-lite"/>
    </source>
</evidence>
<feature type="compositionally biased region" description="Basic and acidic residues" evidence="1">
    <location>
        <begin position="55"/>
        <end position="65"/>
    </location>
</feature>
<feature type="region of interest" description="Disordered" evidence="1">
    <location>
        <begin position="1"/>
        <end position="137"/>
    </location>
</feature>
<keyword evidence="3" id="KW-1185">Reference proteome</keyword>
<sequence length="239" mass="26239">MTSPEHRRSGGRRRRRPTSAAQSRRDAPTGGATMGEASDDRAPTRGAIPFSGRPPTRDLVRHSGEGGDSSRPSHAQQLRVLLRDATPTSSRQRHASPRHARPALARDEARPPSREISDHRMPPCEKEAPAFAPLRGPAHTIRQYRIDQIRKPGSDTTVVSRGHRHFTVDCGRQSQSGPRPKTGFLRQPALEGLTRSARTDSPRRVVRNKFRRLEAAAAAATRGGGGGGFVRGGRRRFKL</sequence>
<evidence type="ECO:0000313" key="3">
    <source>
        <dbReference type="Proteomes" id="UP000250235"/>
    </source>
</evidence>
<reference evidence="2 3" key="1">
    <citation type="journal article" date="2015" name="Proc. Natl. Acad. Sci. U.S.A.">
        <title>The resurrection genome of Boea hygrometrica: A blueprint for survival of dehydration.</title>
        <authorList>
            <person name="Xiao L."/>
            <person name="Yang G."/>
            <person name="Zhang L."/>
            <person name="Yang X."/>
            <person name="Zhao S."/>
            <person name="Ji Z."/>
            <person name="Zhou Q."/>
            <person name="Hu M."/>
            <person name="Wang Y."/>
            <person name="Chen M."/>
            <person name="Xu Y."/>
            <person name="Jin H."/>
            <person name="Xiao X."/>
            <person name="Hu G."/>
            <person name="Bao F."/>
            <person name="Hu Y."/>
            <person name="Wan P."/>
            <person name="Li L."/>
            <person name="Deng X."/>
            <person name="Kuang T."/>
            <person name="Xiang C."/>
            <person name="Zhu J.K."/>
            <person name="Oliver M.J."/>
            <person name="He Y."/>
        </authorList>
    </citation>
    <scope>NUCLEOTIDE SEQUENCE [LARGE SCALE GENOMIC DNA]</scope>
    <source>
        <strain evidence="3">cv. XS01</strain>
    </source>
</reference>
<name>A0A2Z7CZP5_9LAMI</name>
<feature type="compositionally biased region" description="Gly residues" evidence="1">
    <location>
        <begin position="222"/>
        <end position="231"/>
    </location>
</feature>
<gene>
    <name evidence="2" type="ORF">F511_37700</name>
</gene>
<protein>
    <submittedName>
        <fullName evidence="2">Uncharacterized protein</fullName>
    </submittedName>
</protein>
<evidence type="ECO:0000313" key="2">
    <source>
        <dbReference type="EMBL" id="KZV52310.1"/>
    </source>
</evidence>
<dbReference type="EMBL" id="KQ991113">
    <property type="protein sequence ID" value="KZV52310.1"/>
    <property type="molecule type" value="Genomic_DNA"/>
</dbReference>
<organism evidence="2 3">
    <name type="scientific">Dorcoceras hygrometricum</name>
    <dbReference type="NCBI Taxonomy" id="472368"/>
    <lineage>
        <taxon>Eukaryota</taxon>
        <taxon>Viridiplantae</taxon>
        <taxon>Streptophyta</taxon>
        <taxon>Embryophyta</taxon>
        <taxon>Tracheophyta</taxon>
        <taxon>Spermatophyta</taxon>
        <taxon>Magnoliopsida</taxon>
        <taxon>eudicotyledons</taxon>
        <taxon>Gunneridae</taxon>
        <taxon>Pentapetalae</taxon>
        <taxon>asterids</taxon>
        <taxon>lamiids</taxon>
        <taxon>Lamiales</taxon>
        <taxon>Gesneriaceae</taxon>
        <taxon>Didymocarpoideae</taxon>
        <taxon>Trichosporeae</taxon>
        <taxon>Loxocarpinae</taxon>
        <taxon>Dorcoceras</taxon>
    </lineage>
</organism>
<proteinExistence type="predicted"/>
<accession>A0A2Z7CZP5</accession>
<feature type="region of interest" description="Disordered" evidence="1">
    <location>
        <begin position="219"/>
        <end position="239"/>
    </location>
</feature>
<dbReference type="AlphaFoldDB" id="A0A2Z7CZP5"/>
<feature type="compositionally biased region" description="Basic and acidic residues" evidence="1">
    <location>
        <begin position="104"/>
        <end position="128"/>
    </location>
</feature>